<organism evidence="2 3">
    <name type="scientific">Phlebiopsis gigantea (strain 11061_1 CR5-6)</name>
    <name type="common">White-rot fungus</name>
    <name type="synonym">Peniophora gigantea</name>
    <dbReference type="NCBI Taxonomy" id="745531"/>
    <lineage>
        <taxon>Eukaryota</taxon>
        <taxon>Fungi</taxon>
        <taxon>Dikarya</taxon>
        <taxon>Basidiomycota</taxon>
        <taxon>Agaricomycotina</taxon>
        <taxon>Agaricomycetes</taxon>
        <taxon>Polyporales</taxon>
        <taxon>Phanerochaetaceae</taxon>
        <taxon>Phlebiopsis</taxon>
    </lineage>
</organism>
<accession>A0A0C3NS98</accession>
<feature type="domain" description="DUF427" evidence="1">
    <location>
        <begin position="2"/>
        <end position="88"/>
    </location>
</feature>
<name>A0A0C3NS98_PHLG1</name>
<dbReference type="PANTHER" id="PTHR34310:SF5">
    <property type="entry name" value="DUF427 DOMAIN PROTEIN (AFU_ORTHOLOGUE AFUA_3G02220)"/>
    <property type="match status" value="1"/>
</dbReference>
<dbReference type="Pfam" id="PF04248">
    <property type="entry name" value="NTP_transf_9"/>
    <property type="match status" value="1"/>
</dbReference>
<reference evidence="2 3" key="1">
    <citation type="journal article" date="2014" name="PLoS Genet.">
        <title>Analysis of the Phlebiopsis gigantea genome, transcriptome and secretome provides insight into its pioneer colonization strategies of wood.</title>
        <authorList>
            <person name="Hori C."/>
            <person name="Ishida T."/>
            <person name="Igarashi K."/>
            <person name="Samejima M."/>
            <person name="Suzuki H."/>
            <person name="Master E."/>
            <person name="Ferreira P."/>
            <person name="Ruiz-Duenas F.J."/>
            <person name="Held B."/>
            <person name="Canessa P."/>
            <person name="Larrondo L.F."/>
            <person name="Schmoll M."/>
            <person name="Druzhinina I.S."/>
            <person name="Kubicek C.P."/>
            <person name="Gaskell J.A."/>
            <person name="Kersten P."/>
            <person name="St John F."/>
            <person name="Glasner J."/>
            <person name="Sabat G."/>
            <person name="Splinter BonDurant S."/>
            <person name="Syed K."/>
            <person name="Yadav J."/>
            <person name="Mgbeahuruike A.C."/>
            <person name="Kovalchuk A."/>
            <person name="Asiegbu F.O."/>
            <person name="Lackner G."/>
            <person name="Hoffmeister D."/>
            <person name="Rencoret J."/>
            <person name="Gutierrez A."/>
            <person name="Sun H."/>
            <person name="Lindquist E."/>
            <person name="Barry K."/>
            <person name="Riley R."/>
            <person name="Grigoriev I.V."/>
            <person name="Henrissat B."/>
            <person name="Kues U."/>
            <person name="Berka R.M."/>
            <person name="Martinez A.T."/>
            <person name="Covert S.F."/>
            <person name="Blanchette R.A."/>
            <person name="Cullen D."/>
        </authorList>
    </citation>
    <scope>NUCLEOTIDE SEQUENCE [LARGE SCALE GENOMIC DNA]</scope>
    <source>
        <strain evidence="2 3">11061_1 CR5-6</strain>
    </source>
</reference>
<dbReference type="InterPro" id="IPR007361">
    <property type="entry name" value="DUF427"/>
</dbReference>
<dbReference type="AlphaFoldDB" id="A0A0C3NS98"/>
<dbReference type="OrthoDB" id="18996at2759"/>
<dbReference type="HOGENOM" id="CLU_126578_1_2_1"/>
<dbReference type="Proteomes" id="UP000053257">
    <property type="component" value="Unassembled WGS sequence"/>
</dbReference>
<evidence type="ECO:0000313" key="2">
    <source>
        <dbReference type="EMBL" id="KIP08099.1"/>
    </source>
</evidence>
<dbReference type="Gene3D" id="2.170.150.40">
    <property type="entry name" value="Domain of unknown function (DUF427)"/>
    <property type="match status" value="1"/>
</dbReference>
<proteinExistence type="predicted"/>
<dbReference type="InterPro" id="IPR038694">
    <property type="entry name" value="DUF427_sf"/>
</dbReference>
<dbReference type="EMBL" id="KN840485">
    <property type="protein sequence ID" value="KIP08099.1"/>
    <property type="molecule type" value="Genomic_DNA"/>
</dbReference>
<protein>
    <recommendedName>
        <fullName evidence="1">DUF427 domain-containing protein</fullName>
    </recommendedName>
</protein>
<gene>
    <name evidence="2" type="ORF">PHLGIDRAFT_104838</name>
</gene>
<dbReference type="PANTHER" id="PTHR34310">
    <property type="entry name" value="DUF427 DOMAIN PROTEIN (AFU_ORTHOLOGUE AFUA_3G02220)"/>
    <property type="match status" value="1"/>
</dbReference>
<evidence type="ECO:0000259" key="1">
    <source>
        <dbReference type="Pfam" id="PF04248"/>
    </source>
</evidence>
<keyword evidence="3" id="KW-1185">Reference proteome</keyword>
<sequence>MVKVTLNGTVLAQSDSPVKLEGNQYFPPESLTKDVFVQSATTYTCPWKGNAVYYDATVNGSTVRDIAWGYPQPKAAAQQIAGHLAFDRKKVAFE</sequence>
<evidence type="ECO:0000313" key="3">
    <source>
        <dbReference type="Proteomes" id="UP000053257"/>
    </source>
</evidence>